<name>A0A8S5TWU3_9CAUD</name>
<feature type="domain" description="Terminase large subunit-like ATPase" evidence="1">
    <location>
        <begin position="42"/>
        <end position="214"/>
    </location>
</feature>
<dbReference type="InterPro" id="IPR046462">
    <property type="entry name" value="TerL_nuclease"/>
</dbReference>
<dbReference type="InterPro" id="IPR027417">
    <property type="entry name" value="P-loop_NTPase"/>
</dbReference>
<sequence>MQNQNLSFYFDEEKADRPINFIETFCKQSEGEIGKQIKLELFQKAYIQALFGFVYKETGFRRFNETMFLVGRKNGKTTMLSAIALYMMIADGEGSAECYSVATKKDQAAKAFKSACSMRAQSPEIRAIVNKRRTDMYMPATFSSFEPLSSDSDTLDGLNSHLVIIDELHAIKDRNLYEVMKQSTSSRRQPLVVMITTAGTVRECIFDDIYSYANNVLNGTIKNDSFLPVLYELDKTEEWQNIECWQKANPGLGCIKQYKYLVEQVERAKADLSSKKGILCKDFNIRSNSEEKWLDFDIVNNENKFEIEELRGSYGIGGADLSSTTDLTCATILVLKNDIKYIIQQYFIPKDKLEEKMLDDNVPYDLWEKRGFLTTCEGAKVNYSDVTNWFLKMHNEFDISAMWVGYDPWGSQYWIDEMKDVGFEMEIVVQGAKTMSNPMKLLEADLKEKKVNYNNNPILKWCLLNTSVKIDENDNIRPIKGKKSRQRIDGAVSLIDAYCALFKNMNDYLALQEG</sequence>
<evidence type="ECO:0000259" key="2">
    <source>
        <dbReference type="Pfam" id="PF20441"/>
    </source>
</evidence>
<dbReference type="GO" id="GO:0004519">
    <property type="term" value="F:endonuclease activity"/>
    <property type="evidence" value="ECO:0007669"/>
    <property type="project" value="InterPro"/>
</dbReference>
<dbReference type="EMBL" id="BK015950">
    <property type="protein sequence ID" value="DAF86647.1"/>
    <property type="molecule type" value="Genomic_DNA"/>
</dbReference>
<evidence type="ECO:0000259" key="1">
    <source>
        <dbReference type="Pfam" id="PF03354"/>
    </source>
</evidence>
<dbReference type="PANTHER" id="PTHR41287">
    <property type="match status" value="1"/>
</dbReference>
<dbReference type="PANTHER" id="PTHR41287:SF1">
    <property type="entry name" value="PROTEIN YMFN"/>
    <property type="match status" value="1"/>
</dbReference>
<dbReference type="InterPro" id="IPR046461">
    <property type="entry name" value="TerL_ATPase"/>
</dbReference>
<evidence type="ECO:0000313" key="3">
    <source>
        <dbReference type="EMBL" id="DAF86647.1"/>
    </source>
</evidence>
<dbReference type="Gene3D" id="3.40.50.300">
    <property type="entry name" value="P-loop containing nucleotide triphosphate hydrolases"/>
    <property type="match status" value="1"/>
</dbReference>
<protein>
    <submittedName>
        <fullName evidence="3">Large Terminase</fullName>
    </submittedName>
</protein>
<proteinExistence type="predicted"/>
<dbReference type="Pfam" id="PF03354">
    <property type="entry name" value="TerL_ATPase"/>
    <property type="match status" value="1"/>
</dbReference>
<dbReference type="InterPro" id="IPR005021">
    <property type="entry name" value="Terminase_largesu-like"/>
</dbReference>
<dbReference type="Pfam" id="PF20441">
    <property type="entry name" value="TerL_nuclease"/>
    <property type="match status" value="1"/>
</dbReference>
<feature type="domain" description="Terminase large subunit-like endonuclease" evidence="2">
    <location>
        <begin position="221"/>
        <end position="498"/>
    </location>
</feature>
<reference evidence="3" key="1">
    <citation type="journal article" date="2021" name="Proc. Natl. Acad. Sci. U.S.A.">
        <title>A Catalog of Tens of Thousands of Viruses from Human Metagenomes Reveals Hidden Associations with Chronic Diseases.</title>
        <authorList>
            <person name="Tisza M.J."/>
            <person name="Buck C.B."/>
        </authorList>
    </citation>
    <scope>NUCLEOTIDE SEQUENCE</scope>
    <source>
        <strain evidence="3">CtXho31</strain>
    </source>
</reference>
<accession>A0A8S5TWU3</accession>
<organism evidence="3">
    <name type="scientific">Myoviridae sp. ctXho31</name>
    <dbReference type="NCBI Taxonomy" id="2825122"/>
    <lineage>
        <taxon>Viruses</taxon>
        <taxon>Duplodnaviria</taxon>
        <taxon>Heunggongvirae</taxon>
        <taxon>Uroviricota</taxon>
        <taxon>Caudoviricetes</taxon>
    </lineage>
</organism>